<gene>
    <name evidence="1" type="ORF">SAMN05443529_11379</name>
</gene>
<dbReference type="EMBL" id="FNCP01000013">
    <property type="protein sequence ID" value="SDH43844.1"/>
    <property type="molecule type" value="Genomic_DNA"/>
</dbReference>
<organism evidence="1 2">
    <name type="scientific">Desulfosporosinus hippei DSM 8344</name>
    <dbReference type="NCBI Taxonomy" id="1121419"/>
    <lineage>
        <taxon>Bacteria</taxon>
        <taxon>Bacillati</taxon>
        <taxon>Bacillota</taxon>
        <taxon>Clostridia</taxon>
        <taxon>Eubacteriales</taxon>
        <taxon>Desulfitobacteriaceae</taxon>
        <taxon>Desulfosporosinus</taxon>
    </lineage>
</organism>
<evidence type="ECO:0000313" key="1">
    <source>
        <dbReference type="EMBL" id="SDH43844.1"/>
    </source>
</evidence>
<protein>
    <submittedName>
        <fullName evidence="1">Uncharacterized protein</fullName>
    </submittedName>
</protein>
<dbReference type="RefSeq" id="WP_143015528.1">
    <property type="nucleotide sequence ID" value="NZ_FNCP01000013.1"/>
</dbReference>
<evidence type="ECO:0000313" key="2">
    <source>
        <dbReference type="Proteomes" id="UP000198656"/>
    </source>
</evidence>
<dbReference type="AlphaFoldDB" id="A0A1G8CED7"/>
<accession>A0A1G8CED7</accession>
<reference evidence="2" key="1">
    <citation type="submission" date="2016-10" db="EMBL/GenBank/DDBJ databases">
        <authorList>
            <person name="Varghese N."/>
            <person name="Submissions S."/>
        </authorList>
    </citation>
    <scope>NUCLEOTIDE SEQUENCE [LARGE SCALE GENOMIC DNA]</scope>
    <source>
        <strain evidence="2">DSM 8344</strain>
    </source>
</reference>
<dbReference type="STRING" id="1121419.SAMN05443529_11379"/>
<dbReference type="OrthoDB" id="1902411at2"/>
<keyword evidence="2" id="KW-1185">Reference proteome</keyword>
<proteinExistence type="predicted"/>
<name>A0A1G8CED7_9FIRM</name>
<dbReference type="Proteomes" id="UP000198656">
    <property type="component" value="Unassembled WGS sequence"/>
</dbReference>
<sequence length="183" mass="20206">MSKRLLVFTAIVVFLGLVGGGYYFSVNKGAETVEQAIEQSGRHVSEMIHQERIKGGIVVFYKHNVGDGYTVNSGYVKEGLFGWKWVSGGGFSGYSGQYFQSISGTPFPMIFGEIKSQGIDQVRLNDKEHKVTKVAKVVGTNINRVWFMFLNKTDGPEFDIVSLSSTGEVLESKSINIISNTNF</sequence>